<protein>
    <submittedName>
        <fullName evidence="3">Esterase</fullName>
    </submittedName>
</protein>
<evidence type="ECO:0000259" key="2">
    <source>
        <dbReference type="Pfam" id="PF13472"/>
    </source>
</evidence>
<dbReference type="InterPro" id="IPR045136">
    <property type="entry name" value="Iah1-like"/>
</dbReference>
<keyword evidence="1" id="KW-0732">Signal</keyword>
<keyword evidence="4" id="KW-1185">Reference proteome</keyword>
<comment type="caution">
    <text evidence="3">The sequence shown here is derived from an EMBL/GenBank/DDBJ whole genome shotgun (WGS) entry which is preliminary data.</text>
</comment>
<dbReference type="EMBL" id="ANOH01000132">
    <property type="protein sequence ID" value="EMI56679.1"/>
    <property type="molecule type" value="Genomic_DNA"/>
</dbReference>
<reference evidence="3 4" key="1">
    <citation type="journal article" date="2013" name="Mar. Genomics">
        <title>Expression of sulfatases in Rhodopirellula baltica and the diversity of sulfatases in the genus Rhodopirellula.</title>
        <authorList>
            <person name="Wegner C.E."/>
            <person name="Richter-Heitmann T."/>
            <person name="Klindworth A."/>
            <person name="Klockow C."/>
            <person name="Richter M."/>
            <person name="Achstetter T."/>
            <person name="Glockner F.O."/>
            <person name="Harder J."/>
        </authorList>
    </citation>
    <scope>NUCLEOTIDE SEQUENCE [LARGE SCALE GENOMIC DNA]</scope>
    <source>
        <strain evidence="3 4">SM41</strain>
    </source>
</reference>
<dbReference type="PATRIC" id="fig|1263870.3.peg.1988"/>
<evidence type="ECO:0000313" key="3">
    <source>
        <dbReference type="EMBL" id="EMI56679.1"/>
    </source>
</evidence>
<dbReference type="InterPro" id="IPR013830">
    <property type="entry name" value="SGNH_hydro"/>
</dbReference>
<dbReference type="Gene3D" id="3.40.50.1110">
    <property type="entry name" value="SGNH hydrolase"/>
    <property type="match status" value="1"/>
</dbReference>
<name>M5U5Y6_9BACT</name>
<organism evidence="3 4">
    <name type="scientific">Rhodopirellula sallentina SM41</name>
    <dbReference type="NCBI Taxonomy" id="1263870"/>
    <lineage>
        <taxon>Bacteria</taxon>
        <taxon>Pseudomonadati</taxon>
        <taxon>Planctomycetota</taxon>
        <taxon>Planctomycetia</taxon>
        <taxon>Pirellulales</taxon>
        <taxon>Pirellulaceae</taxon>
        <taxon>Rhodopirellula</taxon>
    </lineage>
</organism>
<dbReference type="PANTHER" id="PTHR14209:SF19">
    <property type="entry name" value="ISOAMYL ACETATE-HYDROLYZING ESTERASE 1 HOMOLOG"/>
    <property type="match status" value="1"/>
</dbReference>
<feature type="domain" description="SGNH hydrolase-type esterase" evidence="2">
    <location>
        <begin position="35"/>
        <end position="203"/>
    </location>
</feature>
<dbReference type="AlphaFoldDB" id="M5U5Y6"/>
<feature type="chain" id="PRO_5004073240" evidence="1">
    <location>
        <begin position="18"/>
        <end position="221"/>
    </location>
</feature>
<dbReference type="InterPro" id="IPR036514">
    <property type="entry name" value="SGNH_hydro_sf"/>
</dbReference>
<dbReference type="PANTHER" id="PTHR14209">
    <property type="entry name" value="ISOAMYL ACETATE-HYDROLYZING ESTERASE 1"/>
    <property type="match status" value="1"/>
</dbReference>
<gene>
    <name evidence="3" type="ORF">RSSM_01861</name>
</gene>
<proteinExistence type="predicted"/>
<accession>M5U5Y6</accession>
<dbReference type="Proteomes" id="UP000011885">
    <property type="component" value="Unassembled WGS sequence"/>
</dbReference>
<dbReference type="GO" id="GO:0016788">
    <property type="term" value="F:hydrolase activity, acting on ester bonds"/>
    <property type="evidence" value="ECO:0007669"/>
    <property type="project" value="UniProtKB-ARBA"/>
</dbReference>
<feature type="signal peptide" evidence="1">
    <location>
        <begin position="1"/>
        <end position="17"/>
    </location>
</feature>
<dbReference type="SUPFAM" id="SSF52266">
    <property type="entry name" value="SGNH hydrolase"/>
    <property type="match status" value="1"/>
</dbReference>
<sequence length="221" mass="24013">MLLVLFALNWLPSWASAEDNPGEQASDPGRSSVVCFGDSITRRGFPEVMGRLLDVEAVNAGVPGHTSSQGLRRIEKDVLDKNPDIVVVLFGTNDIRVDSDKYVPQKRYAENLRSIVAQCRAGDSRVVLCTPPPIATAPYFTRHDKTVFDRAGGLTKLLGDYRATVIDVAKEEGVAVVDLFTLLQTDDGWLSRDGVHPSEQGSEMIAKHIAGVVKPLLAGDE</sequence>
<evidence type="ECO:0000313" key="4">
    <source>
        <dbReference type="Proteomes" id="UP000011885"/>
    </source>
</evidence>
<evidence type="ECO:0000256" key="1">
    <source>
        <dbReference type="SAM" id="SignalP"/>
    </source>
</evidence>
<dbReference type="Pfam" id="PF13472">
    <property type="entry name" value="Lipase_GDSL_2"/>
    <property type="match status" value="1"/>
</dbReference>